<dbReference type="Pfam" id="PF02365">
    <property type="entry name" value="NAM"/>
    <property type="match status" value="1"/>
</dbReference>
<keyword evidence="7" id="KW-1185">Reference proteome</keyword>
<name>A0A1U8A9T8_NELNU</name>
<feature type="domain" description="NAC" evidence="6">
    <location>
        <begin position="63"/>
        <end position="219"/>
    </location>
</feature>
<gene>
    <name evidence="8" type="primary">LOC104601740</name>
</gene>
<comment type="subcellular location">
    <subcellularLocation>
        <location evidence="1">Nucleus</location>
    </subcellularLocation>
</comment>
<dbReference type="GO" id="GO:0003677">
    <property type="term" value="F:DNA binding"/>
    <property type="evidence" value="ECO:0007669"/>
    <property type="project" value="UniProtKB-KW"/>
</dbReference>
<evidence type="ECO:0000256" key="2">
    <source>
        <dbReference type="ARBA" id="ARBA00023015"/>
    </source>
</evidence>
<evidence type="ECO:0000313" key="7">
    <source>
        <dbReference type="Proteomes" id="UP000189703"/>
    </source>
</evidence>
<dbReference type="OMA" id="VFIKSHH"/>
<evidence type="ECO:0000256" key="1">
    <source>
        <dbReference type="ARBA" id="ARBA00004123"/>
    </source>
</evidence>
<dbReference type="GO" id="GO:0005634">
    <property type="term" value="C:nucleus"/>
    <property type="evidence" value="ECO:0007669"/>
    <property type="project" value="UniProtKB-SubCell"/>
</dbReference>
<dbReference type="InterPro" id="IPR003441">
    <property type="entry name" value="NAC-dom"/>
</dbReference>
<keyword evidence="4" id="KW-0804">Transcription</keyword>
<dbReference type="PANTHER" id="PTHR31989">
    <property type="entry name" value="NAC DOMAIN-CONTAINING PROTEIN 82-RELATED"/>
    <property type="match status" value="1"/>
</dbReference>
<dbReference type="RefSeq" id="XP_010263489.1">
    <property type="nucleotide sequence ID" value="XM_010265187.2"/>
</dbReference>
<dbReference type="Proteomes" id="UP000189703">
    <property type="component" value="Unplaced"/>
</dbReference>
<evidence type="ECO:0000256" key="4">
    <source>
        <dbReference type="ARBA" id="ARBA00023163"/>
    </source>
</evidence>
<dbReference type="InParanoid" id="A0A1U8A9T8"/>
<dbReference type="GeneID" id="104601740"/>
<evidence type="ECO:0000256" key="5">
    <source>
        <dbReference type="ARBA" id="ARBA00023242"/>
    </source>
</evidence>
<organism evidence="7 8">
    <name type="scientific">Nelumbo nucifera</name>
    <name type="common">Sacred lotus</name>
    <dbReference type="NCBI Taxonomy" id="4432"/>
    <lineage>
        <taxon>Eukaryota</taxon>
        <taxon>Viridiplantae</taxon>
        <taxon>Streptophyta</taxon>
        <taxon>Embryophyta</taxon>
        <taxon>Tracheophyta</taxon>
        <taxon>Spermatophyta</taxon>
        <taxon>Magnoliopsida</taxon>
        <taxon>Proteales</taxon>
        <taxon>Nelumbonaceae</taxon>
        <taxon>Nelumbo</taxon>
    </lineage>
</organism>
<dbReference type="InterPro" id="IPR036093">
    <property type="entry name" value="NAC_dom_sf"/>
</dbReference>
<keyword evidence="2" id="KW-0805">Transcription regulation</keyword>
<proteinExistence type="predicted"/>
<keyword evidence="5" id="KW-0539">Nucleus</keyword>
<dbReference type="AlphaFoldDB" id="A0A1U8A9T8"/>
<evidence type="ECO:0000256" key="3">
    <source>
        <dbReference type="ARBA" id="ARBA00023125"/>
    </source>
</evidence>
<dbReference type="KEGG" id="nnu:104601740"/>
<dbReference type="OrthoDB" id="1674324at2759"/>
<dbReference type="SUPFAM" id="SSF101941">
    <property type="entry name" value="NAC domain"/>
    <property type="match status" value="1"/>
</dbReference>
<evidence type="ECO:0000313" key="8">
    <source>
        <dbReference type="RefSeq" id="XP_010263489.1"/>
    </source>
</evidence>
<evidence type="ECO:0000259" key="6">
    <source>
        <dbReference type="PROSITE" id="PS51005"/>
    </source>
</evidence>
<accession>A0A1U8A9T8</accession>
<protein>
    <submittedName>
        <fullName evidence="8">NAC domain-containing protein 21/22-like isoform X1</fullName>
    </submittedName>
</protein>
<dbReference type="eggNOG" id="ENOG502QSIJ">
    <property type="taxonomic scope" value="Eukaryota"/>
</dbReference>
<sequence length="367" mass="41464">MRYNVNCHSTRNLANKLPKSEVEAFSMSWRVFPHYEICKSSASSLLLRFMGHIRNLKSIPTPHPPGFRFRPTEEQLLCYYLSNKNNRESPTHHNLSVVDVPLLGSDVIEELDLYNYDPCDLPEIACFPFGDGGRKKHWYCFTAKATSDRGKRKTRGGFWKSRGRARDVIGKGVLLGKRKTFVFYRGNSLKAEKSGWMMYEYALVDHLKDSFVLCRIFLRSCNGNKISKHVQTCYAEENIAATHDAGTSVTFKQHDTASTSDICEFPLHEKTSIDINNGIHRCQMKAISKLDDLVVAQQISDGFQFPVFVPQCDEREQVRSYNATIAGSTRVGGTIADELITNSVILDGDFIELNDLVCPLSDIDSLG</sequence>
<dbReference type="Gene3D" id="2.170.150.80">
    <property type="entry name" value="NAC domain"/>
    <property type="match status" value="1"/>
</dbReference>
<dbReference type="GO" id="GO:0006355">
    <property type="term" value="P:regulation of DNA-templated transcription"/>
    <property type="evidence" value="ECO:0007669"/>
    <property type="project" value="InterPro"/>
</dbReference>
<reference evidence="8" key="1">
    <citation type="submission" date="2025-08" db="UniProtKB">
        <authorList>
            <consortium name="RefSeq"/>
        </authorList>
    </citation>
    <scope>IDENTIFICATION</scope>
</reference>
<dbReference type="PROSITE" id="PS51005">
    <property type="entry name" value="NAC"/>
    <property type="match status" value="1"/>
</dbReference>
<keyword evidence="3" id="KW-0238">DNA-binding</keyword>